<accession>A0AAW9S459</accession>
<proteinExistence type="predicted"/>
<keyword evidence="1" id="KW-0732">Signal</keyword>
<keyword evidence="4" id="KW-1185">Reference proteome</keyword>
<gene>
    <name evidence="3" type="ORF">AAG747_28980</name>
</gene>
<dbReference type="Proteomes" id="UP001403385">
    <property type="component" value="Unassembled WGS sequence"/>
</dbReference>
<feature type="chain" id="PRO_5044015757" evidence="1">
    <location>
        <begin position="23"/>
        <end position="726"/>
    </location>
</feature>
<name>A0AAW9S459_9BACT</name>
<dbReference type="InterPro" id="IPR029501">
    <property type="entry name" value="EndoU_bac"/>
</dbReference>
<evidence type="ECO:0000313" key="4">
    <source>
        <dbReference type="Proteomes" id="UP001403385"/>
    </source>
</evidence>
<feature type="domain" description="Bacterial EndoU nuclease" evidence="2">
    <location>
        <begin position="579"/>
        <end position="725"/>
    </location>
</feature>
<dbReference type="EMBL" id="JBDKWZ010000034">
    <property type="protein sequence ID" value="MEN7551984.1"/>
    <property type="molecule type" value="Genomic_DNA"/>
</dbReference>
<evidence type="ECO:0000259" key="2">
    <source>
        <dbReference type="Pfam" id="PF14436"/>
    </source>
</evidence>
<dbReference type="RefSeq" id="WP_346824761.1">
    <property type="nucleotide sequence ID" value="NZ_JBDKWZ010000034.1"/>
</dbReference>
<comment type="caution">
    <text evidence="3">The sequence shown here is derived from an EMBL/GenBank/DDBJ whole genome shotgun (WGS) entry which is preliminary data.</text>
</comment>
<dbReference type="Pfam" id="PF14436">
    <property type="entry name" value="EndoU_bacteria"/>
    <property type="match status" value="1"/>
</dbReference>
<dbReference type="GO" id="GO:0004519">
    <property type="term" value="F:endonuclease activity"/>
    <property type="evidence" value="ECO:0007669"/>
    <property type="project" value="InterPro"/>
</dbReference>
<organism evidence="3 4">
    <name type="scientific">Rapidithrix thailandica</name>
    <dbReference type="NCBI Taxonomy" id="413964"/>
    <lineage>
        <taxon>Bacteria</taxon>
        <taxon>Pseudomonadati</taxon>
        <taxon>Bacteroidota</taxon>
        <taxon>Cytophagia</taxon>
        <taxon>Cytophagales</taxon>
        <taxon>Flammeovirgaceae</taxon>
        <taxon>Rapidithrix</taxon>
    </lineage>
</organism>
<sequence length="726" mass="81975">MNNRLITAIVAFLILCCHSVFSWTTDEERVEKYARLLDEQLALNEEFLSSGTGEPTFVMDWSEELYKQSYLEDEQIKELNEKLTFLSTHTDYRFFVLVTPSMPAYTDSLEELIGEIQAMGDAFNRKVFEKSSLSKVGDKRVVLLTVLRSEILTDQDVPWEPEAFSTAITSLSTSPKVDPQLTEKFERYSRDWIANYQHQKLQTHYLTRDRNFHGGGQYVVSLTKHLYTALPKPYVLYAYHMRYNGEIIQFPTQKSTGEITGKDHLFAFAFTHDSRLQGYVRNLKEQEGLKKALKQPGGLNYYQREAFNRVNASLLSFEELDQQAIPVDHGIKEASLVAVDAQSRSEVADQYVRWFRYDHFKGLIKDHLDEVPSPSDKHFVNGVNNYVYQEGLAVIDAMSMLLMPVGLDVLADVAGAIYAGYYGDPLNAVLYAGSIAVPLASAKVTRTVLKKVAGEVVSGVKHLRKKGSAWELVTRTDALYTGLPVRFRQLLPDKVLKELSLKEAKTLVSRIKDLNLDDQALKRLGESLGDPKLLQAMKQEPGLIDSWKLANEKSVADVLRNNPEFLKHYHELTNNSSLKKHVFDGEINRKNSVKGGHFDESFDGNNFRLGDGTTDLSRLPQNGKGVRKIDESIGVQKKKILKDARGNVTGERWLDKNIDPSGGHTLFPEGWSKDKIIEEVSSAFVNPIKSNWNGKSNAFKATSNSGVEIGWFVDPSGNITTFFPIF</sequence>
<evidence type="ECO:0000256" key="1">
    <source>
        <dbReference type="SAM" id="SignalP"/>
    </source>
</evidence>
<reference evidence="3 4" key="1">
    <citation type="submission" date="2024-04" db="EMBL/GenBank/DDBJ databases">
        <title>Novel genus in family Flammeovirgaceae.</title>
        <authorList>
            <person name="Nguyen T.H."/>
            <person name="Vuong T.Q."/>
            <person name="Le H."/>
            <person name="Kim S.-G."/>
        </authorList>
    </citation>
    <scope>NUCLEOTIDE SEQUENCE [LARGE SCALE GENOMIC DNA]</scope>
    <source>
        <strain evidence="3 4">JCM 23209</strain>
    </source>
</reference>
<feature type="signal peptide" evidence="1">
    <location>
        <begin position="1"/>
        <end position="22"/>
    </location>
</feature>
<dbReference type="AlphaFoldDB" id="A0AAW9S459"/>
<evidence type="ECO:0000313" key="3">
    <source>
        <dbReference type="EMBL" id="MEN7551984.1"/>
    </source>
</evidence>
<protein>
    <submittedName>
        <fullName evidence="3">EndoU domain-containing protein</fullName>
    </submittedName>
</protein>